<dbReference type="SUPFAM" id="SSF46689">
    <property type="entry name" value="Homeodomain-like"/>
    <property type="match status" value="1"/>
</dbReference>
<keyword evidence="1 2" id="KW-0238">DNA-binding</keyword>
<keyword evidence="5" id="KW-1185">Reference proteome</keyword>
<protein>
    <submittedName>
        <fullName evidence="4">TetR family transcriptional regulator</fullName>
    </submittedName>
</protein>
<dbReference type="Gene3D" id="1.10.357.10">
    <property type="entry name" value="Tetracycline Repressor, domain 2"/>
    <property type="match status" value="1"/>
</dbReference>
<evidence type="ECO:0000313" key="4">
    <source>
        <dbReference type="EMBL" id="BBX07405.1"/>
    </source>
</evidence>
<sequence length="215" mass="23384">MAQAPRRTRRHDPNRRQRIIDAALEVLAADGVAGITHRAIGTAADVPLGSITYHFANLADIVDAAFETHVARLADRFATRLAACDSPDDVIECIVAAVTDDLAGHPHELAITYELYGDAVRRSQTKQVTQHWMTLAEDALAQHFPRPTARLLDVVVEGLMVHMSIAQQQISKGEVRALLTIAAHAGQAAYESGTDLGVEVDADHQFVKPTLQEKT</sequence>
<dbReference type="PROSITE" id="PS50977">
    <property type="entry name" value="HTH_TETR_2"/>
    <property type="match status" value="1"/>
</dbReference>
<dbReference type="InterPro" id="IPR001647">
    <property type="entry name" value="HTH_TetR"/>
</dbReference>
<dbReference type="PANTHER" id="PTHR30055:SF231">
    <property type="entry name" value="TRANSCRIPTIONAL REGULATORY PROTEIN (PROBABLY DEOR-FAMILY)-RELATED"/>
    <property type="match status" value="1"/>
</dbReference>
<dbReference type="RefSeq" id="WP_163789223.1">
    <property type="nucleotide sequence ID" value="NZ_AP022561.1"/>
</dbReference>
<dbReference type="Proteomes" id="UP000467327">
    <property type="component" value="Chromosome"/>
</dbReference>
<reference evidence="4 5" key="1">
    <citation type="journal article" date="2019" name="Emerg. Microbes Infect.">
        <title>Comprehensive subspecies identification of 175 nontuberculous mycobacteria species based on 7547 genomic profiles.</title>
        <authorList>
            <person name="Matsumoto Y."/>
            <person name="Kinjo T."/>
            <person name="Motooka D."/>
            <person name="Nabeya D."/>
            <person name="Jung N."/>
            <person name="Uechi K."/>
            <person name="Horii T."/>
            <person name="Iida T."/>
            <person name="Fujita J."/>
            <person name="Nakamura S."/>
        </authorList>
    </citation>
    <scope>NUCLEOTIDE SEQUENCE [LARGE SCALE GENOMIC DNA]</scope>
    <source>
        <strain evidence="4 5">JCM 6376</strain>
    </source>
</reference>
<feature type="domain" description="HTH tetR-type" evidence="3">
    <location>
        <begin position="13"/>
        <end position="73"/>
    </location>
</feature>
<dbReference type="GO" id="GO:0003700">
    <property type="term" value="F:DNA-binding transcription factor activity"/>
    <property type="evidence" value="ECO:0007669"/>
    <property type="project" value="TreeGrafter"/>
</dbReference>
<dbReference type="EMBL" id="AP022561">
    <property type="protein sequence ID" value="BBX07405.1"/>
    <property type="molecule type" value="Genomic_DNA"/>
</dbReference>
<gene>
    <name evidence="4" type="ORF">MAIC_22080</name>
</gene>
<dbReference type="KEGG" id="maic:MAIC_22080"/>
<evidence type="ECO:0000313" key="5">
    <source>
        <dbReference type="Proteomes" id="UP000467327"/>
    </source>
</evidence>
<evidence type="ECO:0000256" key="2">
    <source>
        <dbReference type="PROSITE-ProRule" id="PRU00335"/>
    </source>
</evidence>
<feature type="DNA-binding region" description="H-T-H motif" evidence="2">
    <location>
        <begin position="36"/>
        <end position="55"/>
    </location>
</feature>
<evidence type="ECO:0000259" key="3">
    <source>
        <dbReference type="PROSITE" id="PS50977"/>
    </source>
</evidence>
<accession>A0AAD1HL55</accession>
<name>A0AAD1HL55_9MYCO</name>
<proteinExistence type="predicted"/>
<organism evidence="4 5">
    <name type="scientific">Mycolicibacterium aichiense</name>
    <dbReference type="NCBI Taxonomy" id="1799"/>
    <lineage>
        <taxon>Bacteria</taxon>
        <taxon>Bacillati</taxon>
        <taxon>Actinomycetota</taxon>
        <taxon>Actinomycetes</taxon>
        <taxon>Mycobacteriales</taxon>
        <taxon>Mycobacteriaceae</taxon>
        <taxon>Mycolicibacterium</taxon>
    </lineage>
</organism>
<dbReference type="InterPro" id="IPR009057">
    <property type="entry name" value="Homeodomain-like_sf"/>
</dbReference>
<dbReference type="AlphaFoldDB" id="A0AAD1HL55"/>
<evidence type="ECO:0000256" key="1">
    <source>
        <dbReference type="ARBA" id="ARBA00023125"/>
    </source>
</evidence>
<dbReference type="PANTHER" id="PTHR30055">
    <property type="entry name" value="HTH-TYPE TRANSCRIPTIONAL REGULATOR RUTR"/>
    <property type="match status" value="1"/>
</dbReference>
<dbReference type="GO" id="GO:0000976">
    <property type="term" value="F:transcription cis-regulatory region binding"/>
    <property type="evidence" value="ECO:0007669"/>
    <property type="project" value="TreeGrafter"/>
</dbReference>
<dbReference type="InterPro" id="IPR050109">
    <property type="entry name" value="HTH-type_TetR-like_transc_reg"/>
</dbReference>
<dbReference type="Pfam" id="PF00440">
    <property type="entry name" value="TetR_N"/>
    <property type="match status" value="1"/>
</dbReference>